<gene>
    <name evidence="1" type="ORF">ACFQRF_03450</name>
</gene>
<evidence type="ECO:0000313" key="2">
    <source>
        <dbReference type="Proteomes" id="UP001596540"/>
    </source>
</evidence>
<keyword evidence="2" id="KW-1185">Reference proteome</keyword>
<organism evidence="1 2">
    <name type="scientific">Marinactinospora rubrisoli</name>
    <dbReference type="NCBI Taxonomy" id="2715399"/>
    <lineage>
        <taxon>Bacteria</taxon>
        <taxon>Bacillati</taxon>
        <taxon>Actinomycetota</taxon>
        <taxon>Actinomycetes</taxon>
        <taxon>Streptosporangiales</taxon>
        <taxon>Nocardiopsidaceae</taxon>
        <taxon>Marinactinospora</taxon>
    </lineage>
</organism>
<protein>
    <submittedName>
        <fullName evidence="1">Uncharacterized protein</fullName>
    </submittedName>
</protein>
<reference evidence="2" key="1">
    <citation type="journal article" date="2019" name="Int. J. Syst. Evol. Microbiol.">
        <title>The Global Catalogue of Microorganisms (GCM) 10K type strain sequencing project: providing services to taxonomists for standard genome sequencing and annotation.</title>
        <authorList>
            <consortium name="The Broad Institute Genomics Platform"/>
            <consortium name="The Broad Institute Genome Sequencing Center for Infectious Disease"/>
            <person name="Wu L."/>
            <person name="Ma J."/>
        </authorList>
    </citation>
    <scope>NUCLEOTIDE SEQUENCE [LARGE SCALE GENOMIC DNA]</scope>
    <source>
        <strain evidence="2">CGMCC 4.7382</strain>
    </source>
</reference>
<dbReference type="Proteomes" id="UP001596540">
    <property type="component" value="Unassembled WGS sequence"/>
</dbReference>
<proteinExistence type="predicted"/>
<evidence type="ECO:0000313" key="1">
    <source>
        <dbReference type="EMBL" id="MFC7326788.1"/>
    </source>
</evidence>
<dbReference type="RefSeq" id="WP_379868691.1">
    <property type="nucleotide sequence ID" value="NZ_JBHTBH010000001.1"/>
</dbReference>
<name>A0ABW2KC00_9ACTN</name>
<comment type="caution">
    <text evidence="1">The sequence shown here is derived from an EMBL/GenBank/DDBJ whole genome shotgun (WGS) entry which is preliminary data.</text>
</comment>
<accession>A0ABW2KC00</accession>
<dbReference type="EMBL" id="JBHTBH010000001">
    <property type="protein sequence ID" value="MFC7326788.1"/>
    <property type="molecule type" value="Genomic_DNA"/>
</dbReference>
<sequence length="116" mass="12508">MSALDALTGAALDGVWMDVPRHRVMLGLRTGGEGPSGDGQHGFTDHTLTLEEVTEFGFQDATETLWSDARVASIRADHDPGAIRLHITFRGRSGAVDATCGKAVLRRSRPATHENR</sequence>